<reference evidence="19 20" key="1">
    <citation type="journal article" date="2024" name="Insects">
        <title>An Improved Chromosome-Level Genome Assembly of the Firefly Pyrocoelia pectoralis.</title>
        <authorList>
            <person name="Fu X."/>
            <person name="Meyer-Rochow V.B."/>
            <person name="Ballantyne L."/>
            <person name="Zhu X."/>
        </authorList>
    </citation>
    <scope>NUCLEOTIDE SEQUENCE [LARGE SCALE GENOMIC DNA]</scope>
    <source>
        <strain evidence="19">XCY_ONT2</strain>
    </source>
</reference>
<dbReference type="Gene3D" id="2.120.10.30">
    <property type="entry name" value="TolB, C-terminal domain"/>
    <property type="match status" value="3"/>
</dbReference>
<feature type="disulfide bond" evidence="14">
    <location>
        <begin position="1230"/>
        <end position="1248"/>
    </location>
</feature>
<dbReference type="InterPro" id="IPR000742">
    <property type="entry name" value="EGF"/>
</dbReference>
<feature type="disulfide bond" evidence="14">
    <location>
        <begin position="991"/>
        <end position="1009"/>
    </location>
</feature>
<evidence type="ECO:0000256" key="5">
    <source>
        <dbReference type="ARBA" id="ARBA00022583"/>
    </source>
</evidence>
<feature type="disulfide bond" evidence="14">
    <location>
        <begin position="1113"/>
        <end position="1131"/>
    </location>
</feature>
<keyword evidence="9 16" id="KW-1133">Transmembrane helix</keyword>
<evidence type="ECO:0000256" key="13">
    <source>
        <dbReference type="ARBA" id="ARBA00023180"/>
    </source>
</evidence>
<keyword evidence="12" id="KW-0675">Receptor</keyword>
<dbReference type="CDD" id="cd00112">
    <property type="entry name" value="LDLa"/>
    <property type="match status" value="12"/>
</dbReference>
<dbReference type="GO" id="GO:0006898">
    <property type="term" value="P:receptor-mediated endocytosis"/>
    <property type="evidence" value="ECO:0007669"/>
    <property type="project" value="TreeGrafter"/>
</dbReference>
<dbReference type="PRINTS" id="PR00261">
    <property type="entry name" value="LDLRECEPTOR"/>
</dbReference>
<feature type="repeat" description="LDL-receptor class B" evidence="15">
    <location>
        <begin position="721"/>
        <end position="764"/>
    </location>
</feature>
<evidence type="ECO:0000256" key="12">
    <source>
        <dbReference type="ARBA" id="ARBA00023170"/>
    </source>
</evidence>
<feature type="domain" description="EGF-like" evidence="18">
    <location>
        <begin position="1302"/>
        <end position="1339"/>
    </location>
</feature>
<feature type="disulfide bond" evidence="14">
    <location>
        <begin position="1066"/>
        <end position="1078"/>
    </location>
</feature>
<evidence type="ECO:0000259" key="17">
    <source>
        <dbReference type="SMART" id="SM00179"/>
    </source>
</evidence>
<dbReference type="FunFam" id="4.10.400.10:FF:000002">
    <property type="entry name" value="Low-density lipoprotein receptor-related protein 1"/>
    <property type="match status" value="1"/>
</dbReference>
<feature type="disulfide bond" evidence="14">
    <location>
        <begin position="1125"/>
        <end position="1140"/>
    </location>
</feature>
<dbReference type="InterPro" id="IPR051221">
    <property type="entry name" value="LDLR-related"/>
</dbReference>
<evidence type="ECO:0000256" key="14">
    <source>
        <dbReference type="PROSITE-ProRule" id="PRU00124"/>
    </source>
</evidence>
<dbReference type="InterPro" id="IPR018097">
    <property type="entry name" value="EGF_Ca-bd_CS"/>
</dbReference>
<feature type="disulfide bond" evidence="14">
    <location>
        <begin position="173"/>
        <end position="191"/>
    </location>
</feature>
<evidence type="ECO:0000313" key="20">
    <source>
        <dbReference type="Proteomes" id="UP001329430"/>
    </source>
</evidence>
<dbReference type="Pfam" id="PF00057">
    <property type="entry name" value="Ldl_recept_a"/>
    <property type="match status" value="12"/>
</dbReference>
<dbReference type="EMBL" id="JAVRBK010000002">
    <property type="protein sequence ID" value="KAK5648323.1"/>
    <property type="molecule type" value="Genomic_DNA"/>
</dbReference>
<dbReference type="SUPFAM" id="SSF63825">
    <property type="entry name" value="YWTD domain"/>
    <property type="match status" value="3"/>
</dbReference>
<keyword evidence="11 14" id="KW-1015">Disulfide bond</keyword>
<comment type="subcellular location">
    <subcellularLocation>
        <location evidence="1">Cell membrane</location>
        <topology evidence="1">Single-pass type I membrane protein</topology>
    </subcellularLocation>
</comment>
<evidence type="ECO:0000256" key="9">
    <source>
        <dbReference type="ARBA" id="ARBA00022989"/>
    </source>
</evidence>
<dbReference type="Pfam" id="PF00058">
    <property type="entry name" value="Ldl_recept_b"/>
    <property type="match status" value="3"/>
</dbReference>
<dbReference type="Proteomes" id="UP001329430">
    <property type="component" value="Chromosome 2"/>
</dbReference>
<evidence type="ECO:0000256" key="10">
    <source>
        <dbReference type="ARBA" id="ARBA00023136"/>
    </source>
</evidence>
<feature type="domain" description="EGF-like" evidence="18">
    <location>
        <begin position="251"/>
        <end position="286"/>
    </location>
</feature>
<dbReference type="Pfam" id="PF12662">
    <property type="entry name" value="cEGF"/>
    <property type="match status" value="2"/>
</dbReference>
<dbReference type="SMART" id="SM00181">
    <property type="entry name" value="EGF"/>
    <property type="match status" value="10"/>
</dbReference>
<dbReference type="InterPro" id="IPR011042">
    <property type="entry name" value="6-blade_b-propeller_TolB-like"/>
</dbReference>
<evidence type="ECO:0000256" key="1">
    <source>
        <dbReference type="ARBA" id="ARBA00004251"/>
    </source>
</evidence>
<feature type="transmembrane region" description="Helical" evidence="16">
    <location>
        <begin position="1672"/>
        <end position="1693"/>
    </location>
</feature>
<organism evidence="19 20">
    <name type="scientific">Pyrocoelia pectoralis</name>
    <dbReference type="NCBI Taxonomy" id="417401"/>
    <lineage>
        <taxon>Eukaryota</taxon>
        <taxon>Metazoa</taxon>
        <taxon>Ecdysozoa</taxon>
        <taxon>Arthropoda</taxon>
        <taxon>Hexapoda</taxon>
        <taxon>Insecta</taxon>
        <taxon>Pterygota</taxon>
        <taxon>Neoptera</taxon>
        <taxon>Endopterygota</taxon>
        <taxon>Coleoptera</taxon>
        <taxon>Polyphaga</taxon>
        <taxon>Elateriformia</taxon>
        <taxon>Elateroidea</taxon>
        <taxon>Lampyridae</taxon>
        <taxon>Lampyrinae</taxon>
        <taxon>Pyrocoelia</taxon>
    </lineage>
</organism>
<evidence type="ECO:0008006" key="21">
    <source>
        <dbReference type="Google" id="ProtNLM"/>
    </source>
</evidence>
<dbReference type="InterPro" id="IPR036055">
    <property type="entry name" value="LDL_receptor-like_sf"/>
</dbReference>
<dbReference type="InterPro" id="IPR009030">
    <property type="entry name" value="Growth_fac_rcpt_cys_sf"/>
</dbReference>
<feature type="disulfide bond" evidence="14">
    <location>
        <begin position="1187"/>
        <end position="1199"/>
    </location>
</feature>
<feature type="domain" description="EGF-like" evidence="18">
    <location>
        <begin position="1025"/>
        <end position="1062"/>
    </location>
</feature>
<dbReference type="FunFam" id="2.120.10.30:FF:000241">
    <property type="entry name" value="Low-density lipoprotein receptor-related protein 6"/>
    <property type="match status" value="1"/>
</dbReference>
<feature type="disulfide bond" evidence="14">
    <location>
        <begin position="1106"/>
        <end position="1118"/>
    </location>
</feature>
<evidence type="ECO:0000256" key="4">
    <source>
        <dbReference type="ARBA" id="ARBA00022536"/>
    </source>
</evidence>
<feature type="domain" description="EGF-like calcium-binding" evidence="17">
    <location>
        <begin position="287"/>
        <end position="326"/>
    </location>
</feature>
<keyword evidence="13" id="KW-0325">Glycoprotein</keyword>
<feature type="disulfide bond" evidence="14">
    <location>
        <begin position="85"/>
        <end position="103"/>
    </location>
</feature>
<dbReference type="FunFam" id="4.10.400.10:FF:000034">
    <property type="entry name" value="Low-density lipoprotein receptor-related protein 2"/>
    <property type="match status" value="1"/>
</dbReference>
<evidence type="ECO:0000256" key="6">
    <source>
        <dbReference type="ARBA" id="ARBA00022692"/>
    </source>
</evidence>
<dbReference type="PROSITE" id="PS51120">
    <property type="entry name" value="LDLRB"/>
    <property type="match status" value="4"/>
</dbReference>
<evidence type="ECO:0000256" key="16">
    <source>
        <dbReference type="SAM" id="Phobius"/>
    </source>
</evidence>
<dbReference type="PROSITE" id="PS50068">
    <property type="entry name" value="LDLRA_2"/>
    <property type="match status" value="12"/>
</dbReference>
<feature type="disulfide bond" evidence="14">
    <location>
        <begin position="1194"/>
        <end position="1212"/>
    </location>
</feature>
<dbReference type="InterPro" id="IPR000033">
    <property type="entry name" value="LDLR_classB_rpt"/>
</dbReference>
<dbReference type="SUPFAM" id="SSF57184">
    <property type="entry name" value="Growth factor receptor domain"/>
    <property type="match status" value="1"/>
</dbReference>
<feature type="disulfide bond" evidence="14">
    <location>
        <begin position="97"/>
        <end position="112"/>
    </location>
</feature>
<evidence type="ECO:0000313" key="19">
    <source>
        <dbReference type="EMBL" id="KAK5648323.1"/>
    </source>
</evidence>
<dbReference type="GO" id="GO:0042562">
    <property type="term" value="F:hormone binding"/>
    <property type="evidence" value="ECO:0007669"/>
    <property type="project" value="TreeGrafter"/>
</dbReference>
<feature type="domain" description="EGF-like" evidence="18">
    <location>
        <begin position="901"/>
        <end position="938"/>
    </location>
</feature>
<keyword evidence="6 16" id="KW-0812">Transmembrane</keyword>
<feature type="repeat" description="LDL-receptor class B" evidence="15">
    <location>
        <begin position="458"/>
        <end position="501"/>
    </location>
</feature>
<accession>A0AAN7ZUR2</accession>
<dbReference type="GO" id="GO:0016324">
    <property type="term" value="C:apical plasma membrane"/>
    <property type="evidence" value="ECO:0007669"/>
    <property type="project" value="TreeGrafter"/>
</dbReference>
<feature type="disulfide bond" evidence="14">
    <location>
        <begin position="1073"/>
        <end position="1091"/>
    </location>
</feature>
<keyword evidence="3" id="KW-1003">Cell membrane</keyword>
<gene>
    <name evidence="19" type="ORF">RI129_003215</name>
</gene>
<keyword evidence="8" id="KW-0677">Repeat</keyword>
<dbReference type="GO" id="GO:0005509">
    <property type="term" value="F:calcium ion binding"/>
    <property type="evidence" value="ECO:0007669"/>
    <property type="project" value="InterPro"/>
</dbReference>
<feature type="disulfide bond" evidence="14">
    <location>
        <begin position="1169"/>
        <end position="1184"/>
    </location>
</feature>
<dbReference type="InterPro" id="IPR023415">
    <property type="entry name" value="LDLR_class-A_CS"/>
</dbReference>
<feature type="domain" description="EGF-like" evidence="18">
    <location>
        <begin position="1612"/>
        <end position="1644"/>
    </location>
</feature>
<feature type="disulfide bond" evidence="14">
    <location>
        <begin position="963"/>
        <end position="978"/>
    </location>
</feature>
<keyword evidence="5" id="KW-0254">Endocytosis</keyword>
<feature type="disulfide bond" evidence="14">
    <location>
        <begin position="984"/>
        <end position="996"/>
    </location>
</feature>
<dbReference type="Gene3D" id="4.10.400.10">
    <property type="entry name" value="Low-density Lipoprotein Receptor"/>
    <property type="match status" value="12"/>
</dbReference>
<evidence type="ECO:0000256" key="2">
    <source>
        <dbReference type="ARBA" id="ARBA00009939"/>
    </source>
</evidence>
<feature type="disulfide bond" evidence="14">
    <location>
        <begin position="127"/>
        <end position="139"/>
    </location>
</feature>
<dbReference type="InterPro" id="IPR002172">
    <property type="entry name" value="LDrepeatLR_classA_rpt"/>
</dbReference>
<dbReference type="PROSITE" id="PS01187">
    <property type="entry name" value="EGF_CA"/>
    <property type="match status" value="1"/>
</dbReference>
<dbReference type="PANTHER" id="PTHR22722">
    <property type="entry name" value="LOW-DENSITY LIPOPROTEIN RECEPTOR-RELATED PROTEIN 2-RELATED"/>
    <property type="match status" value="1"/>
</dbReference>
<dbReference type="PROSITE" id="PS01209">
    <property type="entry name" value="LDLRA_1"/>
    <property type="match status" value="9"/>
</dbReference>
<dbReference type="SMART" id="SM00135">
    <property type="entry name" value="LY"/>
    <property type="match status" value="10"/>
</dbReference>
<comment type="similarity">
    <text evidence="2">Belongs to the LDLR family.</text>
</comment>
<evidence type="ECO:0000256" key="11">
    <source>
        <dbReference type="ARBA" id="ARBA00023157"/>
    </source>
</evidence>
<feature type="domain" description="EGF-like" evidence="18">
    <location>
        <begin position="166"/>
        <end position="201"/>
    </location>
</feature>
<evidence type="ECO:0000256" key="8">
    <source>
        <dbReference type="ARBA" id="ARBA00022737"/>
    </source>
</evidence>
<comment type="caution">
    <text evidence="14">Lacks conserved residue(s) required for the propagation of feature annotation.</text>
</comment>
<dbReference type="FunFam" id="2.10.25.10:FF:000009">
    <property type="entry name" value="Low-density lipoprotein receptor isoform 1"/>
    <property type="match status" value="2"/>
</dbReference>
<keyword evidence="20" id="KW-1185">Reference proteome</keyword>
<dbReference type="SMART" id="SM00192">
    <property type="entry name" value="LDLa"/>
    <property type="match status" value="13"/>
</dbReference>
<proteinExistence type="inferred from homology"/>
<keyword evidence="7" id="KW-0732">Signal</keyword>
<feature type="domain" description="EGF-like" evidence="18">
    <location>
        <begin position="290"/>
        <end position="326"/>
    </location>
</feature>
<feature type="domain" description="EGF-like" evidence="18">
    <location>
        <begin position="1261"/>
        <end position="1298"/>
    </location>
</feature>
<feature type="domain" description="EGF-like calcium-binding" evidence="17">
    <location>
        <begin position="1244"/>
        <end position="1298"/>
    </location>
</feature>
<feature type="disulfide bond" evidence="14">
    <location>
        <begin position="185"/>
        <end position="200"/>
    </location>
</feature>
<dbReference type="SMART" id="SM00179">
    <property type="entry name" value="EGF_CA"/>
    <property type="match status" value="3"/>
</dbReference>
<feature type="domain" description="EGF-like calcium-binding" evidence="17">
    <location>
        <begin position="1299"/>
        <end position="1339"/>
    </location>
</feature>
<evidence type="ECO:0000259" key="18">
    <source>
        <dbReference type="SMART" id="SM00181"/>
    </source>
</evidence>
<evidence type="ECO:0000256" key="15">
    <source>
        <dbReference type="PROSITE-ProRule" id="PRU00461"/>
    </source>
</evidence>
<dbReference type="CDD" id="cd00054">
    <property type="entry name" value="EGF_CA"/>
    <property type="match status" value="1"/>
</dbReference>
<feature type="repeat" description="LDL-receptor class B" evidence="15">
    <location>
        <begin position="370"/>
        <end position="414"/>
    </location>
</feature>
<feature type="disulfide bond" evidence="14">
    <location>
        <begin position="134"/>
        <end position="152"/>
    </location>
</feature>
<feature type="repeat" description="LDL-receptor class B" evidence="15">
    <location>
        <begin position="502"/>
        <end position="544"/>
    </location>
</feature>
<dbReference type="PANTHER" id="PTHR22722:SF14">
    <property type="entry name" value="MEGALIN, ISOFORM A"/>
    <property type="match status" value="1"/>
</dbReference>
<dbReference type="InterPro" id="IPR026823">
    <property type="entry name" value="cEGF"/>
</dbReference>
<protein>
    <recommendedName>
        <fullName evidence="21">Vitellogenin receptor</fullName>
    </recommendedName>
</protein>
<feature type="disulfide bond" evidence="14">
    <location>
        <begin position="57"/>
        <end position="72"/>
    </location>
</feature>
<evidence type="ECO:0000256" key="7">
    <source>
        <dbReference type="ARBA" id="ARBA00022729"/>
    </source>
</evidence>
<feature type="domain" description="EGF-like" evidence="18">
    <location>
        <begin position="593"/>
        <end position="628"/>
    </location>
</feature>
<dbReference type="Gene3D" id="2.10.25.10">
    <property type="entry name" value="Laminin"/>
    <property type="match status" value="4"/>
</dbReference>
<sequence>MNFLNRCITLYLRHTKVFLVVAAYVFTLESLVESHCTPKSEFQCHASKKCIPISKRCDDHSDCGDDSDEWDCAAYRCEKPFWFLCKNKECVSHSYVCDEENDCGDFSDEENCTPNKNVSQLTMASNCSRGKWQCSDALCILDEWVCNGKKDCLDGSDETVGCEHTKCEGAFKCKNGQCIYSQWECDGYKDCQDGSDESSCKLHQKLSQCDLNKGFTLCNGTCIALTAFCNTSTQCTDAIDKSILCRKNNETCENLACTHQCAMTSYGAKCVCPEGYSLSNNHLNCTDINECDIYGICDQKCENPPGSYKCYCDRNYELDADNKTCKVQDGEPLMIFSSKTEIRGYYLESELYFPIEKNLSQAIGVACDGRYVYWTEIMAGHESILRSLIDGSHKQILVSSGLDTPEDLAVDWITGNIYFTDAELKHIGVCTNDGMYCTVLVNRDIQNPRSIVLYPQKGIMYWTDWGKRPEIARAKMDGTDDISFVANGIYWPNGLAIDIPNERLYWVDAKIMTVQSIKLDGTERRMILENVVKHPYALAVFGNQIYWSDWSSNTIESCDKFTGKNHNVLVKQKEYIYGVHIYHHAMQPQSRNACALKSCSHLCLLSGTHYSCACPENKMLGFDKHTCRASARDQMLVVSTNTTLMTVLYQELGKHNVTISPVRIRNITALTYNSKSNVLFVSEAASRSIIAIDLQNGLRENVMHEKSVDHISSMDFDIVGNNIYWCDSVRSTVEVLNLNSMSRTIVLSDMAEETPTSIAVVPNEGVMFVAFQRPNQLAHIDRMNMDGTNRVHVIEEHLMGPIRLLYDATLNRIFWADFGTGIMESTSVEGDDRHGFQSPHQPITALTSLNKNIFWSINNSKKLFWADKMNANDNIKVVEIDVPDKIIHIMSIMPRKADPHPCLLDNGNCSHLCIPNYKVAVCMCPYGLKLQSDHKTCVKSRYCELYEFYCPQSNICIPREKRCNNHKDCIFGEDERNCTYHKTCALDEYQCKNEDCIKKDLVCNSVNDCADKSDELNCTININVQCPENSFRCTNGAACIDKKYVCDTRKNCEDGSDEKGCKGFECKVDQFKCASGPCIPKRWLCDQEYDCPDKSDEHSECHSDRCVAPNFRCKNGLCIESILKCNKQNDCGDFSDEESCENVQLKEVCNFNEFHCMGNKTCLPLRVRCNGVEDCPRGEDEHNCTKCQVNEFECSNHNCIHSQWLCDHTDDCGDGSDESVHSKCANKYQCRNGKCIEKPLLCNDANDCEDGSDENGACPSSCLKDSNPCSQICRRTPSGPQCECAAGFTLRGDGRTCTDVKECLLEPPVCSQMCHEAHGSYKCSCHSGFVLRSDMTSCKSEGETVSFIFASPYEIYQLLPKTYTLRLLYSQDEHEITGIDISVKEEYIYFSTESTGMLNRFIVETSTLEHIKNVGNPGKLSVDWITQNVYYVDNSFPHNAIRMCNFITKSCAHIIDTGINNNVSSIIVDGVNKYLFYATHSVHILGWYGTFVYKCNLDGTHSEKLVKMDSNEIRGLNFNTYTQTLFYIHGSGQIYKTTYDGKNQLKIITNLTNPSTLSIFEDHLYFYTPVGYVTRCPLYINYQACVSFKIHNSFSSLFVLNENSMQPQVPDICSNSCGNLCIAKNNTPQCICNKNWKGDDHQCQRVEVKAAEYILTNHMNGMGNSKSGSRSAIIVVAVLVILAILSSTAYFYIQKKQSGSFSISMRFQNPLYGCAPAEIPSQVVLNPSEHEFYNPLETHSNQLKQNEMLSNKLFA</sequence>
<dbReference type="SUPFAM" id="SSF57196">
    <property type="entry name" value="EGF/Laminin"/>
    <property type="match status" value="3"/>
</dbReference>
<dbReference type="GO" id="GO:0043235">
    <property type="term" value="C:receptor complex"/>
    <property type="evidence" value="ECO:0007669"/>
    <property type="project" value="TreeGrafter"/>
</dbReference>
<evidence type="ECO:0000256" key="3">
    <source>
        <dbReference type="ARBA" id="ARBA00022475"/>
    </source>
</evidence>
<name>A0AAN7ZUR2_9COLE</name>
<feature type="disulfide bond" evidence="14">
    <location>
        <begin position="1046"/>
        <end position="1061"/>
    </location>
</feature>
<keyword evidence="4" id="KW-0245">EGF-like domain</keyword>
<dbReference type="SUPFAM" id="SSF57424">
    <property type="entry name" value="LDL receptor-like module"/>
    <property type="match status" value="12"/>
</dbReference>
<feature type="domain" description="EGF-like" evidence="18">
    <location>
        <begin position="126"/>
        <end position="163"/>
    </location>
</feature>
<keyword evidence="10 16" id="KW-0472">Membrane</keyword>
<dbReference type="InterPro" id="IPR001881">
    <property type="entry name" value="EGF-like_Ca-bd_dom"/>
</dbReference>
<comment type="caution">
    <text evidence="19">The sequence shown here is derived from an EMBL/GenBank/DDBJ whole genome shotgun (WGS) entry which is preliminary data.</text>
</comment>
<dbReference type="Pfam" id="PF14670">
    <property type="entry name" value="FXa_inhibition"/>
    <property type="match status" value="1"/>
</dbReference>
<feature type="disulfide bond" evidence="14">
    <location>
        <begin position="1003"/>
        <end position="1018"/>
    </location>
</feature>